<evidence type="ECO:0000259" key="1">
    <source>
        <dbReference type="Pfam" id="PF06094"/>
    </source>
</evidence>
<evidence type="ECO:0000313" key="3">
    <source>
        <dbReference type="Proteomes" id="UP000184387"/>
    </source>
</evidence>
<keyword evidence="2" id="KW-0808">Transferase</keyword>
<organism evidence="2 3">
    <name type="scientific">Muricoccus roseus</name>
    <dbReference type="NCBI Taxonomy" id="198092"/>
    <lineage>
        <taxon>Bacteria</taxon>
        <taxon>Pseudomonadati</taxon>
        <taxon>Pseudomonadota</taxon>
        <taxon>Alphaproteobacteria</taxon>
        <taxon>Acetobacterales</taxon>
        <taxon>Roseomonadaceae</taxon>
        <taxon>Muricoccus</taxon>
    </lineage>
</organism>
<feature type="domain" description="Gamma-glutamylcyclotransferase AIG2-like" evidence="1">
    <location>
        <begin position="2"/>
        <end position="74"/>
    </location>
</feature>
<proteinExistence type="predicted"/>
<dbReference type="EMBL" id="FQZF01000016">
    <property type="protein sequence ID" value="SHJ56084.1"/>
    <property type="molecule type" value="Genomic_DNA"/>
</dbReference>
<dbReference type="Gene3D" id="3.10.490.10">
    <property type="entry name" value="Gamma-glutamyl cyclotransferase-like"/>
    <property type="match status" value="1"/>
</dbReference>
<dbReference type="Proteomes" id="UP000184387">
    <property type="component" value="Unassembled WGS sequence"/>
</dbReference>
<dbReference type="InterPro" id="IPR036568">
    <property type="entry name" value="GGCT-like_sf"/>
</dbReference>
<accession>A0A1M6KB00</accession>
<dbReference type="GO" id="GO:0016740">
    <property type="term" value="F:transferase activity"/>
    <property type="evidence" value="ECO:0007669"/>
    <property type="project" value="UniProtKB-KW"/>
</dbReference>
<evidence type="ECO:0000313" key="2">
    <source>
        <dbReference type="EMBL" id="SHJ56084.1"/>
    </source>
</evidence>
<dbReference type="CDD" id="cd06661">
    <property type="entry name" value="GGCT_like"/>
    <property type="match status" value="1"/>
</dbReference>
<reference evidence="2 3" key="1">
    <citation type="submission" date="2016-11" db="EMBL/GenBank/DDBJ databases">
        <authorList>
            <person name="Jaros S."/>
            <person name="Januszkiewicz K."/>
            <person name="Wedrychowicz H."/>
        </authorList>
    </citation>
    <scope>NUCLEOTIDE SEQUENCE [LARGE SCALE GENOMIC DNA]</scope>
    <source>
        <strain evidence="2 3">DSM 14916</strain>
    </source>
</reference>
<dbReference type="AlphaFoldDB" id="A0A1M6KB00"/>
<gene>
    <name evidence="2" type="ORF">SAMN02745194_02832</name>
</gene>
<protein>
    <submittedName>
        <fullName evidence="2">Gamma-glutamyl cyclotransferase, AIG2-like</fullName>
    </submittedName>
</protein>
<dbReference type="InterPro" id="IPR013024">
    <property type="entry name" value="GGCT-like"/>
</dbReference>
<dbReference type="STRING" id="198092.SAMN02745194_02832"/>
<dbReference type="Pfam" id="PF06094">
    <property type="entry name" value="GGACT"/>
    <property type="match status" value="1"/>
</dbReference>
<sequence>MRPARLPGFTRGMLRGTPYPTLLPCPGAELDGMLIRPSPDAMAALKRYEGACYRLVPVRVHGARGAVRARAWIVPRFMARP</sequence>
<keyword evidence="3" id="KW-1185">Reference proteome</keyword>
<dbReference type="SUPFAM" id="SSF110857">
    <property type="entry name" value="Gamma-glutamyl cyclotransferase-like"/>
    <property type="match status" value="1"/>
</dbReference>
<dbReference type="InterPro" id="IPR009288">
    <property type="entry name" value="AIG2-like_dom"/>
</dbReference>
<name>A0A1M6KB00_9PROT</name>